<dbReference type="InterPro" id="IPR029069">
    <property type="entry name" value="HotDog_dom_sf"/>
</dbReference>
<sequence length="135" mass="15186">MTYAEIELGHVYEEKTKISSTDVNTFAEISGDKNPLHIDEEFAKKSIFGQRIAHGILVLGKISAVLGMRFPGNGTIYMQQSAKFKAPVFLDEELTVRIEVKEKIDEKFRLILITQVIKEDGKVAIDGEALVQFKK</sequence>
<keyword evidence="4" id="KW-1185">Reference proteome</keyword>
<keyword evidence="1" id="KW-0456">Lyase</keyword>
<proteinExistence type="predicted"/>
<evidence type="ECO:0000256" key="1">
    <source>
        <dbReference type="ARBA" id="ARBA00023239"/>
    </source>
</evidence>
<name>A0AA45C7Y0_9BACT</name>
<feature type="domain" description="MaoC-like" evidence="2">
    <location>
        <begin position="13"/>
        <end position="110"/>
    </location>
</feature>
<dbReference type="EMBL" id="QGGI01000004">
    <property type="protein sequence ID" value="PWJ95736.1"/>
    <property type="molecule type" value="Genomic_DNA"/>
</dbReference>
<dbReference type="PANTHER" id="PTHR43437">
    <property type="entry name" value="HYDROXYACYL-THIOESTER DEHYDRATASE TYPE 2, MITOCHONDRIAL-RELATED"/>
    <property type="match status" value="1"/>
</dbReference>
<dbReference type="Pfam" id="PF01575">
    <property type="entry name" value="MaoC_dehydratas"/>
    <property type="match status" value="1"/>
</dbReference>
<reference evidence="3 4" key="1">
    <citation type="submission" date="2018-05" db="EMBL/GenBank/DDBJ databases">
        <title>Genomic Encyclopedia of Type Strains, Phase IV (KMG-IV): sequencing the most valuable type-strain genomes for metagenomic binning, comparative biology and taxonomic classification.</title>
        <authorList>
            <person name="Goeker M."/>
        </authorList>
    </citation>
    <scope>NUCLEOTIDE SEQUENCE [LARGE SCALE GENOMIC DNA]</scope>
    <source>
        <strain evidence="3 4">DSM 24906</strain>
    </source>
</reference>
<dbReference type="PANTHER" id="PTHR43437:SF3">
    <property type="entry name" value="HYDROXYACYL-THIOESTER DEHYDRATASE TYPE 2, MITOCHONDRIAL"/>
    <property type="match status" value="1"/>
</dbReference>
<evidence type="ECO:0000259" key="2">
    <source>
        <dbReference type="Pfam" id="PF01575"/>
    </source>
</evidence>
<comment type="caution">
    <text evidence="3">The sequence shown here is derived from an EMBL/GenBank/DDBJ whole genome shotgun (WGS) entry which is preliminary data.</text>
</comment>
<evidence type="ECO:0000313" key="3">
    <source>
        <dbReference type="EMBL" id="PWJ95736.1"/>
    </source>
</evidence>
<dbReference type="GO" id="GO:0019171">
    <property type="term" value="F:(3R)-hydroxyacyl-[acyl-carrier-protein] dehydratase activity"/>
    <property type="evidence" value="ECO:0007669"/>
    <property type="project" value="TreeGrafter"/>
</dbReference>
<dbReference type="InterPro" id="IPR050965">
    <property type="entry name" value="UPF0336/Enoyl-CoA_hydratase"/>
</dbReference>
<dbReference type="CDD" id="cd03449">
    <property type="entry name" value="R_hydratase"/>
    <property type="match status" value="1"/>
</dbReference>
<gene>
    <name evidence="3" type="ORF">C7380_104155</name>
</gene>
<dbReference type="GO" id="GO:0006633">
    <property type="term" value="P:fatty acid biosynthetic process"/>
    <property type="evidence" value="ECO:0007669"/>
    <property type="project" value="TreeGrafter"/>
</dbReference>
<dbReference type="AlphaFoldDB" id="A0AA45C7Y0"/>
<evidence type="ECO:0000313" key="4">
    <source>
        <dbReference type="Proteomes" id="UP000245921"/>
    </source>
</evidence>
<dbReference type="Proteomes" id="UP000245921">
    <property type="component" value="Unassembled WGS sequence"/>
</dbReference>
<protein>
    <submittedName>
        <fullName evidence="3">3-hydroxybutyryl-CoA dehydratase</fullName>
    </submittedName>
</protein>
<accession>A0AA45C7Y0</accession>
<dbReference type="FunFam" id="3.10.129.10:FF:000042">
    <property type="entry name" value="MaoC domain protein dehydratase"/>
    <property type="match status" value="1"/>
</dbReference>
<dbReference type="RefSeq" id="WP_109604260.1">
    <property type="nucleotide sequence ID" value="NZ_JAMHJO010000008.1"/>
</dbReference>
<dbReference type="Gene3D" id="3.10.129.10">
    <property type="entry name" value="Hotdog Thioesterase"/>
    <property type="match status" value="1"/>
</dbReference>
<dbReference type="SUPFAM" id="SSF54637">
    <property type="entry name" value="Thioesterase/thiol ester dehydrase-isomerase"/>
    <property type="match status" value="1"/>
</dbReference>
<dbReference type="InterPro" id="IPR002539">
    <property type="entry name" value="MaoC-like_dom"/>
</dbReference>
<organism evidence="3 4">
    <name type="scientific">Oceanotoga teriensis</name>
    <dbReference type="NCBI Taxonomy" id="515440"/>
    <lineage>
        <taxon>Bacteria</taxon>
        <taxon>Thermotogati</taxon>
        <taxon>Thermotogota</taxon>
        <taxon>Thermotogae</taxon>
        <taxon>Petrotogales</taxon>
        <taxon>Petrotogaceae</taxon>
        <taxon>Oceanotoga</taxon>
    </lineage>
</organism>